<evidence type="ECO:0008006" key="6">
    <source>
        <dbReference type="Google" id="ProtNLM"/>
    </source>
</evidence>
<protein>
    <recommendedName>
        <fullName evidence="6">RBR-type E3 ubiquitin transferase</fullName>
    </recommendedName>
</protein>
<evidence type="ECO:0000313" key="5">
    <source>
        <dbReference type="Proteomes" id="UP000663834"/>
    </source>
</evidence>
<evidence type="ECO:0000313" key="4">
    <source>
        <dbReference type="EMBL" id="CAF3814136.1"/>
    </source>
</evidence>
<gene>
    <name evidence="4" type="ORF">GIL414_LOCUS1816</name>
    <name evidence="3" type="ORF">KQP761_LOCUS20882</name>
</gene>
<proteinExistence type="predicted"/>
<feature type="compositionally biased region" description="Acidic residues" evidence="1">
    <location>
        <begin position="200"/>
        <end position="210"/>
    </location>
</feature>
<comment type="caution">
    <text evidence="3">The sequence shown here is derived from an EMBL/GenBank/DDBJ whole genome shotgun (WGS) entry which is preliminary data.</text>
</comment>
<evidence type="ECO:0000313" key="3">
    <source>
        <dbReference type="EMBL" id="CAF1587987.1"/>
    </source>
</evidence>
<feature type="region of interest" description="Disordered" evidence="1">
    <location>
        <begin position="181"/>
        <end position="210"/>
    </location>
</feature>
<keyword evidence="2" id="KW-0812">Transmembrane</keyword>
<evidence type="ECO:0000256" key="2">
    <source>
        <dbReference type="SAM" id="Phobius"/>
    </source>
</evidence>
<dbReference type="EMBL" id="CAJNOW010010786">
    <property type="protein sequence ID" value="CAF1587987.1"/>
    <property type="molecule type" value="Genomic_DNA"/>
</dbReference>
<accession>A0A815ZVG6</accession>
<dbReference type="Proteomes" id="UP000681720">
    <property type="component" value="Unassembled WGS sequence"/>
</dbReference>
<dbReference type="Gene3D" id="1.20.120.1750">
    <property type="match status" value="1"/>
</dbReference>
<feature type="transmembrane region" description="Helical" evidence="2">
    <location>
        <begin position="94"/>
        <end position="121"/>
    </location>
</feature>
<keyword evidence="2" id="KW-1133">Transmembrane helix</keyword>
<dbReference type="OrthoDB" id="69641at2759"/>
<organism evidence="3 5">
    <name type="scientific">Rotaria magnacalcarata</name>
    <dbReference type="NCBI Taxonomy" id="392030"/>
    <lineage>
        <taxon>Eukaryota</taxon>
        <taxon>Metazoa</taxon>
        <taxon>Spiralia</taxon>
        <taxon>Gnathifera</taxon>
        <taxon>Rotifera</taxon>
        <taxon>Eurotatoria</taxon>
        <taxon>Bdelloidea</taxon>
        <taxon>Philodinida</taxon>
        <taxon>Philodinidae</taxon>
        <taxon>Rotaria</taxon>
    </lineage>
</organism>
<name>A0A815ZVG6_9BILA</name>
<dbReference type="AlphaFoldDB" id="A0A815ZVG6"/>
<dbReference type="Proteomes" id="UP000663834">
    <property type="component" value="Unassembled WGS sequence"/>
</dbReference>
<dbReference type="SUPFAM" id="SSF57850">
    <property type="entry name" value="RING/U-box"/>
    <property type="match status" value="1"/>
</dbReference>
<keyword evidence="2" id="KW-0472">Membrane</keyword>
<reference evidence="3" key="1">
    <citation type="submission" date="2021-02" db="EMBL/GenBank/DDBJ databases">
        <authorList>
            <person name="Nowell W R."/>
        </authorList>
    </citation>
    <scope>NUCLEOTIDE SEQUENCE</scope>
</reference>
<dbReference type="EMBL" id="CAJOBJ010000318">
    <property type="protein sequence ID" value="CAF3814136.1"/>
    <property type="molecule type" value="Genomic_DNA"/>
</dbReference>
<sequence length="210" mass="23990">MLQSWAAQIDQNQHNAQKCPRYIYISRNGGCTHMVCSKCQCDFCYNCGQRRFGIKFLGSHESRFFPLGCKYNFYPDKPLVRHTVRGLVTGAASLVIPVAAVGAVALLAVGTTIGAPTYGTYRLVKHIHSKRQERRQRYRMKTIARHWNTSDSLLTDDQMIESDDIRKAVQANLMTRREEIAGRELTPYPTRNLDHSNQNNDDDDEDSFDD</sequence>
<evidence type="ECO:0000256" key="1">
    <source>
        <dbReference type="SAM" id="MobiDB-lite"/>
    </source>
</evidence>